<dbReference type="InterPro" id="IPR013783">
    <property type="entry name" value="Ig-like_fold"/>
</dbReference>
<dbReference type="InterPro" id="IPR024361">
    <property type="entry name" value="BACON"/>
</dbReference>
<accession>A0A9D9HM98</accession>
<feature type="region of interest" description="Disordered" evidence="1">
    <location>
        <begin position="21"/>
        <end position="53"/>
    </location>
</feature>
<feature type="signal peptide" evidence="2">
    <location>
        <begin position="1"/>
        <end position="21"/>
    </location>
</feature>
<dbReference type="AlphaFoldDB" id="A0A9D9HM98"/>
<feature type="chain" id="PRO_5039446324" description="BACON domain-containing protein" evidence="2">
    <location>
        <begin position="22"/>
        <end position="575"/>
    </location>
</feature>
<reference evidence="4" key="1">
    <citation type="submission" date="2020-10" db="EMBL/GenBank/DDBJ databases">
        <authorList>
            <person name="Gilroy R."/>
        </authorList>
    </citation>
    <scope>NUCLEOTIDE SEQUENCE</scope>
    <source>
        <strain evidence="4">B1-3475</strain>
    </source>
</reference>
<dbReference type="CDD" id="cd14948">
    <property type="entry name" value="BACON"/>
    <property type="match status" value="2"/>
</dbReference>
<dbReference type="Pfam" id="PF13004">
    <property type="entry name" value="BACON"/>
    <property type="match status" value="3"/>
</dbReference>
<protein>
    <recommendedName>
        <fullName evidence="3">BACON domain-containing protein</fullName>
    </recommendedName>
</protein>
<keyword evidence="2" id="KW-0732">Signal</keyword>
<dbReference type="Proteomes" id="UP000823617">
    <property type="component" value="Unassembled WGS sequence"/>
</dbReference>
<gene>
    <name evidence="4" type="ORF">IAC08_08725</name>
</gene>
<organism evidence="4 5">
    <name type="scientific">Candidatus Cryptobacteroides intestinigallinarum</name>
    <dbReference type="NCBI Taxonomy" id="2840767"/>
    <lineage>
        <taxon>Bacteria</taxon>
        <taxon>Pseudomonadati</taxon>
        <taxon>Bacteroidota</taxon>
        <taxon>Bacteroidia</taxon>
        <taxon>Bacteroidales</taxon>
        <taxon>Candidatus Cryptobacteroides</taxon>
    </lineage>
</organism>
<reference evidence="4" key="2">
    <citation type="journal article" date="2021" name="PeerJ">
        <title>Extensive microbial diversity within the chicken gut microbiome revealed by metagenomics and culture.</title>
        <authorList>
            <person name="Gilroy R."/>
            <person name="Ravi A."/>
            <person name="Getino M."/>
            <person name="Pursley I."/>
            <person name="Horton D.L."/>
            <person name="Alikhan N.F."/>
            <person name="Baker D."/>
            <person name="Gharbi K."/>
            <person name="Hall N."/>
            <person name="Watson M."/>
            <person name="Adriaenssens E.M."/>
            <person name="Foster-Nyarko E."/>
            <person name="Jarju S."/>
            <person name="Secka A."/>
            <person name="Antonio M."/>
            <person name="Oren A."/>
            <person name="Chaudhuri R.R."/>
            <person name="La Ragione R."/>
            <person name="Hildebrand F."/>
            <person name="Pallen M.J."/>
        </authorList>
    </citation>
    <scope>NUCLEOTIDE SEQUENCE</scope>
    <source>
        <strain evidence="4">B1-3475</strain>
    </source>
</reference>
<name>A0A9D9HM98_9BACT</name>
<proteinExistence type="predicted"/>
<feature type="domain" description="BACON" evidence="3">
    <location>
        <begin position="260"/>
        <end position="315"/>
    </location>
</feature>
<dbReference type="Gene3D" id="2.60.120.200">
    <property type="match status" value="1"/>
</dbReference>
<dbReference type="GO" id="GO:0004553">
    <property type="term" value="F:hydrolase activity, hydrolyzing O-glycosyl compounds"/>
    <property type="evidence" value="ECO:0007669"/>
    <property type="project" value="UniProtKB-ARBA"/>
</dbReference>
<dbReference type="Pfam" id="PF13385">
    <property type="entry name" value="Laminin_G_3"/>
    <property type="match status" value="1"/>
</dbReference>
<dbReference type="Gene3D" id="2.60.40.10">
    <property type="entry name" value="Immunoglobulins"/>
    <property type="match status" value="3"/>
</dbReference>
<evidence type="ECO:0000259" key="3">
    <source>
        <dbReference type="Pfam" id="PF13004"/>
    </source>
</evidence>
<sequence length="575" mass="62201">MKKIFAIGVVLLSLAACKKEAQEPQTPAEPDKISVSPASRTVGGDGGTATTTVTSSSEWTLEAADGKTYDWITADKNSGKSGETVTFEVDPNSDADKTASFVFRCGKAEASFTVTSTAKEVVIPELTLKSESPVAVGYESGEFTVELSLKNVEDVSKLEAKANDSWVSFSSPATAGAEAETAVMKFTYEANDNTEARETEITISYPNADPVVVKVQQTGKPATSIVITSEKNISVEYTEGTFRVELETSNDVSVSGISGNSDVAWIKYIGTDFGAPGTAVMNFSYTANDASTAREATVTVKYDGKEYGTVTVAQKGMPEVAGDPLITKALYMTGYCAGYGYNGWTNKEVMKFGKTISVEMLVKHEGEFDDSIGSLFGTERRLLIRHGDSGTKGKWELVYGLNATNYYGENSEAKVKSSVELPADKWVHIAVVFDEASNTVLLYQDGQEVGRDQINSDIKSIDLNDSYFANRQNQQFYLGRSYDNGRGFKGLMSEVRVWSKALTKEEINSTNHFYTVDPESEGLVAYWKLNDGEGTAAKDNTGNGNDLSIKQLYGDDPASQIWGAGAKWVDVSLPE</sequence>
<evidence type="ECO:0000313" key="5">
    <source>
        <dbReference type="Proteomes" id="UP000823617"/>
    </source>
</evidence>
<dbReference type="EMBL" id="JADIMK010000096">
    <property type="protein sequence ID" value="MBO8456464.1"/>
    <property type="molecule type" value="Genomic_DNA"/>
</dbReference>
<dbReference type="GO" id="GO:0005975">
    <property type="term" value="P:carbohydrate metabolic process"/>
    <property type="evidence" value="ECO:0007669"/>
    <property type="project" value="UniProtKB-ARBA"/>
</dbReference>
<feature type="domain" description="BACON" evidence="3">
    <location>
        <begin position="66"/>
        <end position="115"/>
    </location>
</feature>
<comment type="caution">
    <text evidence="4">The sequence shown here is derived from an EMBL/GenBank/DDBJ whole genome shotgun (WGS) entry which is preliminary data.</text>
</comment>
<evidence type="ECO:0000256" key="2">
    <source>
        <dbReference type="SAM" id="SignalP"/>
    </source>
</evidence>
<dbReference type="SUPFAM" id="SSF49899">
    <property type="entry name" value="Concanavalin A-like lectins/glucanases"/>
    <property type="match status" value="1"/>
</dbReference>
<dbReference type="PROSITE" id="PS51257">
    <property type="entry name" value="PROKAR_LIPOPROTEIN"/>
    <property type="match status" value="1"/>
</dbReference>
<dbReference type="InterPro" id="IPR013320">
    <property type="entry name" value="ConA-like_dom_sf"/>
</dbReference>
<evidence type="ECO:0000256" key="1">
    <source>
        <dbReference type="SAM" id="MobiDB-lite"/>
    </source>
</evidence>
<evidence type="ECO:0000313" key="4">
    <source>
        <dbReference type="EMBL" id="MBO8456464.1"/>
    </source>
</evidence>
<feature type="domain" description="BACON" evidence="3">
    <location>
        <begin position="161"/>
        <end position="217"/>
    </location>
</feature>